<dbReference type="InterPro" id="IPR001647">
    <property type="entry name" value="HTH_TetR"/>
</dbReference>
<dbReference type="Proteomes" id="UP000324760">
    <property type="component" value="Chromosome"/>
</dbReference>
<dbReference type="Pfam" id="PF00440">
    <property type="entry name" value="TetR_N"/>
    <property type="match status" value="1"/>
</dbReference>
<keyword evidence="5" id="KW-1185">Reference proteome</keyword>
<evidence type="ECO:0000259" key="3">
    <source>
        <dbReference type="PROSITE" id="PS50977"/>
    </source>
</evidence>
<dbReference type="PANTHER" id="PTHR43479">
    <property type="entry name" value="ACREF/ENVCD OPERON REPRESSOR-RELATED"/>
    <property type="match status" value="1"/>
</dbReference>
<dbReference type="KEGG" id="ncu:F0U83_04990"/>
<dbReference type="PROSITE" id="PS01081">
    <property type="entry name" value="HTH_TETR_1"/>
    <property type="match status" value="1"/>
</dbReference>
<feature type="DNA-binding region" description="H-T-H motif" evidence="2">
    <location>
        <begin position="33"/>
        <end position="52"/>
    </location>
</feature>
<evidence type="ECO:0000256" key="2">
    <source>
        <dbReference type="PROSITE-ProRule" id="PRU00335"/>
    </source>
</evidence>
<organism evidence="4 5">
    <name type="scientific">Neptunomonas concharum</name>
    <dbReference type="NCBI Taxonomy" id="1031538"/>
    <lineage>
        <taxon>Bacteria</taxon>
        <taxon>Pseudomonadati</taxon>
        <taxon>Pseudomonadota</taxon>
        <taxon>Gammaproteobacteria</taxon>
        <taxon>Oceanospirillales</taxon>
        <taxon>Oceanospirillaceae</taxon>
        <taxon>Neptunomonas</taxon>
    </lineage>
</organism>
<dbReference type="PROSITE" id="PS50977">
    <property type="entry name" value="HTH_TETR_2"/>
    <property type="match status" value="1"/>
</dbReference>
<proteinExistence type="predicted"/>
<name>A0A5P1R9Z8_9GAMM</name>
<dbReference type="InterPro" id="IPR036271">
    <property type="entry name" value="Tet_transcr_reg_TetR-rel_C_sf"/>
</dbReference>
<dbReference type="GO" id="GO:0003677">
    <property type="term" value="F:DNA binding"/>
    <property type="evidence" value="ECO:0007669"/>
    <property type="project" value="UniProtKB-UniRule"/>
</dbReference>
<dbReference type="InterPro" id="IPR050624">
    <property type="entry name" value="HTH-type_Tx_Regulator"/>
</dbReference>
<dbReference type="SUPFAM" id="SSF48498">
    <property type="entry name" value="Tetracyclin repressor-like, C-terminal domain"/>
    <property type="match status" value="1"/>
</dbReference>
<dbReference type="RefSeq" id="WP_138988818.1">
    <property type="nucleotide sequence ID" value="NZ_CP043869.1"/>
</dbReference>
<reference evidence="4 5" key="1">
    <citation type="journal article" date="2019" name="Biochem. Eng. J.">
        <title>Metabolic engineering of the marine bacteria Neptunomonas concharum for the production of acetoin and meso-2,3-butanediol from acetate.</title>
        <authorList>
            <person name="Li W."/>
            <person name="Pu N."/>
            <person name="Liu C.-X."/>
            <person name="Yuan Q.-P."/>
            <person name="Li Z.-J."/>
        </authorList>
    </citation>
    <scope>NUCLEOTIDE SEQUENCE [LARGE SCALE GENOMIC DNA]</scope>
    <source>
        <strain evidence="4 5">JCM17730</strain>
    </source>
</reference>
<gene>
    <name evidence="4" type="ORF">F0U83_04990</name>
</gene>
<feature type="domain" description="HTH tetR-type" evidence="3">
    <location>
        <begin position="10"/>
        <end position="70"/>
    </location>
</feature>
<evidence type="ECO:0000256" key="1">
    <source>
        <dbReference type="ARBA" id="ARBA00023125"/>
    </source>
</evidence>
<dbReference type="Gene3D" id="1.10.357.10">
    <property type="entry name" value="Tetracycline Repressor, domain 2"/>
    <property type="match status" value="1"/>
</dbReference>
<dbReference type="InterPro" id="IPR023772">
    <property type="entry name" value="DNA-bd_HTH_TetR-type_CS"/>
</dbReference>
<dbReference type="SUPFAM" id="SSF46689">
    <property type="entry name" value="Homeodomain-like"/>
    <property type="match status" value="1"/>
</dbReference>
<evidence type="ECO:0000313" key="4">
    <source>
        <dbReference type="EMBL" id="QEQ96112.1"/>
    </source>
</evidence>
<keyword evidence="1 2" id="KW-0238">DNA-binding</keyword>
<dbReference type="OrthoDB" id="5816932at2"/>
<evidence type="ECO:0000313" key="5">
    <source>
        <dbReference type="Proteomes" id="UP000324760"/>
    </source>
</evidence>
<dbReference type="AlphaFoldDB" id="A0A5P1R9Z8"/>
<sequence length="206" mass="23391">MARKTKEEAQKTYHLLLDSAAMLFAQQGVSHTTLNDIARQASLTRGAVYWHFENKEDVIKALWERDAAPTLEIFLQALSSPTPTDGTLHFCETIKQMLKVVVNNPKVSQAVRIVLNSAESTTHQTALQIYLEEKATRIYQSILDALTHLENRAQLNPQYTPQLLAAALWSYLHGLVDNNMQTHIQQIDLKTDSDQLIDLFLGNFFR</sequence>
<dbReference type="EMBL" id="CP043869">
    <property type="protein sequence ID" value="QEQ96112.1"/>
    <property type="molecule type" value="Genomic_DNA"/>
</dbReference>
<dbReference type="PRINTS" id="PR00455">
    <property type="entry name" value="HTHTETR"/>
</dbReference>
<dbReference type="PANTHER" id="PTHR43479:SF11">
    <property type="entry name" value="ACREF_ENVCD OPERON REPRESSOR-RELATED"/>
    <property type="match status" value="1"/>
</dbReference>
<accession>A0A5P1R9Z8</accession>
<protein>
    <submittedName>
        <fullName evidence="4">TetR family transcriptional regulator</fullName>
    </submittedName>
</protein>
<dbReference type="InterPro" id="IPR009057">
    <property type="entry name" value="Homeodomain-like_sf"/>
</dbReference>